<evidence type="ECO:0000313" key="13">
    <source>
        <dbReference type="Proteomes" id="UP000308054"/>
    </source>
</evidence>
<evidence type="ECO:0000256" key="6">
    <source>
        <dbReference type="ARBA" id="ARBA00022989"/>
    </source>
</evidence>
<dbReference type="PIRSF" id="PIRSF002869">
    <property type="entry name" value="MviN"/>
    <property type="match status" value="1"/>
</dbReference>
<evidence type="ECO:0000256" key="4">
    <source>
        <dbReference type="ARBA" id="ARBA00022960"/>
    </source>
</evidence>
<evidence type="ECO:0000256" key="9">
    <source>
        <dbReference type="ARBA" id="ARBA00061532"/>
    </source>
</evidence>
<keyword evidence="7 10" id="KW-0472">Membrane</keyword>
<evidence type="ECO:0000256" key="10">
    <source>
        <dbReference type="HAMAP-Rule" id="MF_02078"/>
    </source>
</evidence>
<dbReference type="Pfam" id="PF03023">
    <property type="entry name" value="MurJ"/>
    <property type="match status" value="1"/>
</dbReference>
<proteinExistence type="inferred from homology"/>
<feature type="transmembrane region" description="Helical" evidence="10">
    <location>
        <begin position="185"/>
        <end position="208"/>
    </location>
</feature>
<feature type="transmembrane region" description="Helical" evidence="10">
    <location>
        <begin position="312"/>
        <end position="336"/>
    </location>
</feature>
<accession>A0A4S2H042</accession>
<keyword evidence="2 10" id="KW-1003">Cell membrane</keyword>
<feature type="transmembrane region" description="Helical" evidence="10">
    <location>
        <begin position="90"/>
        <end position="111"/>
    </location>
</feature>
<evidence type="ECO:0000256" key="8">
    <source>
        <dbReference type="ARBA" id="ARBA00060041"/>
    </source>
</evidence>
<feature type="transmembrane region" description="Helical" evidence="10">
    <location>
        <begin position="348"/>
        <end position="369"/>
    </location>
</feature>
<feature type="transmembrane region" description="Helical" evidence="10">
    <location>
        <begin position="270"/>
        <end position="291"/>
    </location>
</feature>
<keyword evidence="10 11" id="KW-0961">Cell wall biogenesis/degradation</keyword>
<protein>
    <recommendedName>
        <fullName evidence="10">Probable lipid II flippase MurJ</fullName>
    </recommendedName>
</protein>
<keyword evidence="4 10" id="KW-0133">Cell shape</keyword>
<feature type="transmembrane region" description="Helical" evidence="10">
    <location>
        <begin position="157"/>
        <end position="179"/>
    </location>
</feature>
<comment type="subcellular location">
    <subcellularLocation>
        <location evidence="10">Cell inner membrane</location>
        <topology evidence="10">Multi-pass membrane protein</topology>
    </subcellularLocation>
    <subcellularLocation>
        <location evidence="1">Cell membrane</location>
        <topology evidence="1">Multi-pass membrane protein</topology>
    </subcellularLocation>
</comment>
<evidence type="ECO:0000256" key="11">
    <source>
        <dbReference type="PIRNR" id="PIRNR002869"/>
    </source>
</evidence>
<dbReference type="PANTHER" id="PTHR47019">
    <property type="entry name" value="LIPID II FLIPPASE MURJ"/>
    <property type="match status" value="1"/>
</dbReference>
<keyword evidence="6 10" id="KW-1133">Transmembrane helix</keyword>
<dbReference type="Proteomes" id="UP000308054">
    <property type="component" value="Unassembled WGS sequence"/>
</dbReference>
<feature type="transmembrane region" description="Helical" evidence="10">
    <location>
        <begin position="448"/>
        <end position="466"/>
    </location>
</feature>
<keyword evidence="10 11" id="KW-0813">Transport</keyword>
<comment type="caution">
    <text evidence="12">The sequence shown here is derived from an EMBL/GenBank/DDBJ whole genome shotgun (WGS) entry which is preliminary data.</text>
</comment>
<feature type="transmembrane region" description="Helical" evidence="10">
    <location>
        <begin position="229"/>
        <end position="250"/>
    </location>
</feature>
<dbReference type="OrthoDB" id="9816572at2"/>
<evidence type="ECO:0000313" key="12">
    <source>
        <dbReference type="EMBL" id="TGY88887.1"/>
    </source>
</evidence>
<comment type="similarity">
    <text evidence="9 10 11">Belongs to the MurJ/MviN family.</text>
</comment>
<feature type="transmembrane region" description="Helical" evidence="10">
    <location>
        <begin position="408"/>
        <end position="427"/>
    </location>
</feature>
<dbReference type="GO" id="GO:0009252">
    <property type="term" value="P:peptidoglycan biosynthetic process"/>
    <property type="evidence" value="ECO:0007669"/>
    <property type="project" value="UniProtKB-UniRule"/>
</dbReference>
<keyword evidence="13" id="KW-1185">Reference proteome</keyword>
<dbReference type="GO" id="GO:0015648">
    <property type="term" value="F:lipid-linked peptidoglycan transporter activity"/>
    <property type="evidence" value="ECO:0007669"/>
    <property type="project" value="UniProtKB-UniRule"/>
</dbReference>
<keyword evidence="3 10" id="KW-0812">Transmembrane</keyword>
<dbReference type="InterPro" id="IPR004268">
    <property type="entry name" value="MurJ"/>
</dbReference>
<dbReference type="RefSeq" id="WP_135995427.1">
    <property type="nucleotide sequence ID" value="NZ_CP071057.1"/>
</dbReference>
<feature type="transmembrane region" description="Helical" evidence="10">
    <location>
        <begin position="486"/>
        <end position="509"/>
    </location>
</feature>
<dbReference type="HAMAP" id="MF_02078">
    <property type="entry name" value="MurJ_MviN"/>
    <property type="match status" value="1"/>
</dbReference>
<evidence type="ECO:0000256" key="2">
    <source>
        <dbReference type="ARBA" id="ARBA00022475"/>
    </source>
</evidence>
<name>A0A4S2H042_9PROT</name>
<evidence type="ECO:0000256" key="1">
    <source>
        <dbReference type="ARBA" id="ARBA00004651"/>
    </source>
</evidence>
<reference evidence="12 13" key="1">
    <citation type="journal article" date="2017" name="Int. J. Syst. Evol. Microbiol.">
        <title>Marinicauda algicola sp. nov., isolated from a marine red alga Rhodosorus marinus.</title>
        <authorList>
            <person name="Jeong S.E."/>
            <person name="Jeon S.H."/>
            <person name="Chun B.H."/>
            <person name="Kim D.W."/>
            <person name="Jeon C.O."/>
        </authorList>
    </citation>
    <scope>NUCLEOTIDE SEQUENCE [LARGE SCALE GENOMIC DNA]</scope>
    <source>
        <strain evidence="12 13">JCM 31718</strain>
    </source>
</reference>
<gene>
    <name evidence="10 12" type="primary">murJ</name>
    <name evidence="12" type="ORF">E5163_07040</name>
</gene>
<evidence type="ECO:0000256" key="5">
    <source>
        <dbReference type="ARBA" id="ARBA00022984"/>
    </source>
</evidence>
<sequence>MRLLRSSAVVGGFTLLSRFFGVARDMLFAARLGAGPVTDAFLTALQFPNLFRRIFAEGAFNSAFIPLYARRLEGEGEEAASRFASEILSVLTTLVLGLVVISQIAMPWLMFLLGPGFVGDPDLFAFAVVMTQITMPYLLCMSVAAMLSGVLNSHERFAVAAAAPILLNIVLISLLVLAPGDRRDLALALSAGVTVSGVLQVAWLWDAVRRAGVRIGLRRPRLTPGVRRLVALGIPGALAAGVTHINQLVSGSISTLQEGARSWIYYAERLYQLPLGVIGIAMGVALLPALSKRLRAGAEADAMAGQNRAIEISMALTLPAAAALLVIPGTIVGGLFERGAFSASDTAATSLALMLYAAGLPAFVLIKVFSPGFFAREDTVTPMKFAAASMALNLALGVALFFGPMKFAGLALATTLAGWLNALLLAATLVRRGQFVADARLRERLPRILGACVAMALAVFAASRWGEAPARTLLEPAVPAMLVMPAFMLLVVAFGAAVYAGSAMAFGALRPSELRSALQRPAGAALPASDSEA</sequence>
<dbReference type="GO" id="GO:0071555">
    <property type="term" value="P:cell wall organization"/>
    <property type="evidence" value="ECO:0007669"/>
    <property type="project" value="UniProtKB-UniRule"/>
</dbReference>
<dbReference type="AlphaFoldDB" id="A0A4S2H042"/>
<dbReference type="EMBL" id="SRXW01000002">
    <property type="protein sequence ID" value="TGY88887.1"/>
    <property type="molecule type" value="Genomic_DNA"/>
</dbReference>
<dbReference type="UniPathway" id="UPA00219"/>
<feature type="transmembrane region" description="Helical" evidence="10">
    <location>
        <begin position="123"/>
        <end position="145"/>
    </location>
</feature>
<dbReference type="NCBIfam" id="TIGR01695">
    <property type="entry name" value="murJ_mviN"/>
    <property type="match status" value="1"/>
</dbReference>
<feature type="transmembrane region" description="Helical" evidence="10">
    <location>
        <begin position="381"/>
        <end position="402"/>
    </location>
</feature>
<keyword evidence="10" id="KW-0997">Cell inner membrane</keyword>
<dbReference type="GO" id="GO:0034204">
    <property type="term" value="P:lipid translocation"/>
    <property type="evidence" value="ECO:0007669"/>
    <property type="project" value="TreeGrafter"/>
</dbReference>
<dbReference type="CDD" id="cd13123">
    <property type="entry name" value="MATE_MurJ_like"/>
    <property type="match status" value="1"/>
</dbReference>
<organism evidence="12 13">
    <name type="scientific">Marinicauda algicola</name>
    <dbReference type="NCBI Taxonomy" id="2029849"/>
    <lineage>
        <taxon>Bacteria</taxon>
        <taxon>Pseudomonadati</taxon>
        <taxon>Pseudomonadota</taxon>
        <taxon>Alphaproteobacteria</taxon>
        <taxon>Maricaulales</taxon>
        <taxon>Maricaulaceae</taxon>
        <taxon>Marinicauda</taxon>
    </lineage>
</organism>
<dbReference type="PANTHER" id="PTHR47019:SF1">
    <property type="entry name" value="LIPID II FLIPPASE MURJ"/>
    <property type="match status" value="1"/>
</dbReference>
<comment type="pathway">
    <text evidence="10">Cell wall biogenesis; peptidoglycan biosynthesis.</text>
</comment>
<dbReference type="GO" id="GO:0008360">
    <property type="term" value="P:regulation of cell shape"/>
    <property type="evidence" value="ECO:0007669"/>
    <property type="project" value="UniProtKB-UniRule"/>
</dbReference>
<dbReference type="InterPro" id="IPR051050">
    <property type="entry name" value="Lipid_II_flippase_MurJ/MviN"/>
</dbReference>
<dbReference type="PRINTS" id="PR01806">
    <property type="entry name" value="VIRFACTRMVIN"/>
</dbReference>
<evidence type="ECO:0000256" key="7">
    <source>
        <dbReference type="ARBA" id="ARBA00023136"/>
    </source>
</evidence>
<comment type="function">
    <text evidence="8 10 11">Involved in peptidoglycan biosynthesis. Transports lipid-linked peptidoglycan precursors from the inner to the outer leaflet of the cytoplasmic membrane.</text>
</comment>
<dbReference type="GO" id="GO:0005886">
    <property type="term" value="C:plasma membrane"/>
    <property type="evidence" value="ECO:0007669"/>
    <property type="project" value="UniProtKB-SubCell"/>
</dbReference>
<evidence type="ECO:0000256" key="3">
    <source>
        <dbReference type="ARBA" id="ARBA00022692"/>
    </source>
</evidence>
<keyword evidence="5 10" id="KW-0573">Peptidoglycan synthesis</keyword>